<evidence type="ECO:0000313" key="3">
    <source>
        <dbReference type="EMBL" id="KFC81249.1"/>
    </source>
</evidence>
<dbReference type="AlphaFoldDB" id="A0A085GC04"/>
<dbReference type="SUPFAM" id="SSF56524">
    <property type="entry name" value="Oxidoreductase molybdopterin-binding domain"/>
    <property type="match status" value="1"/>
</dbReference>
<keyword evidence="1" id="KW-0732">Signal</keyword>
<dbReference type="OrthoDB" id="9798763at2"/>
<comment type="caution">
    <text evidence="3">The sequence shown here is derived from an EMBL/GenBank/DDBJ whole genome shotgun (WGS) entry which is preliminary data.</text>
</comment>
<keyword evidence="4" id="KW-1185">Reference proteome</keyword>
<evidence type="ECO:0000256" key="1">
    <source>
        <dbReference type="SAM" id="SignalP"/>
    </source>
</evidence>
<feature type="signal peptide" evidence="1">
    <location>
        <begin position="1"/>
        <end position="18"/>
    </location>
</feature>
<dbReference type="Proteomes" id="UP000028653">
    <property type="component" value="Unassembled WGS sequence"/>
</dbReference>
<gene>
    <name evidence="3" type="ORF">GBAG_2534</name>
</gene>
<dbReference type="EMBL" id="JMPI01000032">
    <property type="protein sequence ID" value="KFC81249.1"/>
    <property type="molecule type" value="Genomic_DNA"/>
</dbReference>
<dbReference type="STRING" id="1006004.GBAG_2534"/>
<dbReference type="eggNOG" id="COG3915">
    <property type="taxonomic scope" value="Bacteria"/>
</dbReference>
<protein>
    <recommendedName>
        <fullName evidence="2">Oxidoreductase molybdopterin-binding domain-containing protein</fullName>
    </recommendedName>
</protein>
<feature type="domain" description="Oxidoreductase molybdopterin-binding" evidence="2">
    <location>
        <begin position="66"/>
        <end position="138"/>
    </location>
</feature>
<dbReference type="Pfam" id="PF00174">
    <property type="entry name" value="Oxidored_molyb"/>
    <property type="match status" value="1"/>
</dbReference>
<reference evidence="3 4" key="1">
    <citation type="submission" date="2014-05" db="EMBL/GenBank/DDBJ databases">
        <title>ATOL: Assembling a taxonomically balanced genome-scale reconstruction of the evolutionary history of the Enterobacteriaceae.</title>
        <authorList>
            <person name="Plunkett G.III."/>
            <person name="Neeno-Eckwall E.C."/>
            <person name="Glasner J.D."/>
            <person name="Perna N.T."/>
        </authorList>
    </citation>
    <scope>NUCLEOTIDE SEQUENCE [LARGE SCALE GENOMIC DNA]</scope>
    <source>
        <strain evidence="3 4">ATCC 33320</strain>
    </source>
</reference>
<dbReference type="Gene3D" id="3.90.420.10">
    <property type="entry name" value="Oxidoreductase, molybdopterin-binding domain"/>
    <property type="match status" value="1"/>
</dbReference>
<accession>A0A085GC04</accession>
<name>A0A085GC04_9ENTR</name>
<organism evidence="3 4">
    <name type="scientific">Buttiauxella agrestis ATCC 33320</name>
    <dbReference type="NCBI Taxonomy" id="1006004"/>
    <lineage>
        <taxon>Bacteria</taxon>
        <taxon>Pseudomonadati</taxon>
        <taxon>Pseudomonadota</taxon>
        <taxon>Gammaproteobacteria</taxon>
        <taxon>Enterobacterales</taxon>
        <taxon>Enterobacteriaceae</taxon>
        <taxon>Buttiauxella</taxon>
    </lineage>
</organism>
<sequence length="164" mass="18459">MRLIVMLLSFALSTPVWAGEFSRPAGKILLTLSGNIENTNEGGKAVFDLASLEKLGMVSFQTTSPWYDGRTTFTGIPLQKLMDYVGAKGSVVKVTALNDYTTEIPLNDFKKYNVILALKINGEYMRIRDKGPLFVVYPYDSLPELNNQIYYSRSAWQVSRMNIE</sequence>
<dbReference type="InterPro" id="IPR000572">
    <property type="entry name" value="OxRdtase_Mopterin-bd_dom"/>
</dbReference>
<feature type="chain" id="PRO_5001790963" description="Oxidoreductase molybdopterin-binding domain-containing protein" evidence="1">
    <location>
        <begin position="19"/>
        <end position="164"/>
    </location>
</feature>
<dbReference type="InterPro" id="IPR036374">
    <property type="entry name" value="OxRdtase_Mopterin-bd_sf"/>
</dbReference>
<dbReference type="RefSeq" id="WP_034496445.1">
    <property type="nucleotide sequence ID" value="NZ_JMPI01000032.1"/>
</dbReference>
<evidence type="ECO:0000313" key="4">
    <source>
        <dbReference type="Proteomes" id="UP000028653"/>
    </source>
</evidence>
<evidence type="ECO:0000259" key="2">
    <source>
        <dbReference type="Pfam" id="PF00174"/>
    </source>
</evidence>
<proteinExistence type="predicted"/>